<dbReference type="EMBL" id="JARVKF010000401">
    <property type="protein sequence ID" value="KAK9417086.1"/>
    <property type="molecule type" value="Genomic_DNA"/>
</dbReference>
<evidence type="ECO:0000256" key="2">
    <source>
        <dbReference type="ARBA" id="ARBA00007441"/>
    </source>
</evidence>
<dbReference type="InterPro" id="IPR015424">
    <property type="entry name" value="PyrdxlP-dep_Trfase"/>
</dbReference>
<name>A0ABR2URZ2_9PEZI</name>
<comment type="caution">
    <text evidence="8">The sequence shown here is derived from an EMBL/GenBank/DDBJ whole genome shotgun (WGS) entry which is preliminary data.</text>
</comment>
<dbReference type="Gene3D" id="3.40.50.720">
    <property type="entry name" value="NAD(P)-binding Rossmann-like Domain"/>
    <property type="match status" value="1"/>
</dbReference>
<evidence type="ECO:0000256" key="1">
    <source>
        <dbReference type="ARBA" id="ARBA00001933"/>
    </source>
</evidence>
<dbReference type="Pfam" id="PF00155">
    <property type="entry name" value="Aminotran_1_2"/>
    <property type="match status" value="1"/>
</dbReference>
<organism evidence="8 9">
    <name type="scientific">Seiridium unicorne</name>
    <dbReference type="NCBI Taxonomy" id="138068"/>
    <lineage>
        <taxon>Eukaryota</taxon>
        <taxon>Fungi</taxon>
        <taxon>Dikarya</taxon>
        <taxon>Ascomycota</taxon>
        <taxon>Pezizomycotina</taxon>
        <taxon>Sordariomycetes</taxon>
        <taxon>Xylariomycetidae</taxon>
        <taxon>Amphisphaeriales</taxon>
        <taxon>Sporocadaceae</taxon>
        <taxon>Seiridium</taxon>
    </lineage>
</organism>
<dbReference type="InterPro" id="IPR050859">
    <property type="entry name" value="Class-I_PLP-dep_aminotransf"/>
</dbReference>
<dbReference type="Gene3D" id="3.40.640.10">
    <property type="entry name" value="Type I PLP-dependent aspartate aminotransferase-like (Major domain)"/>
    <property type="match status" value="1"/>
</dbReference>
<dbReference type="Proteomes" id="UP001408356">
    <property type="component" value="Unassembled WGS sequence"/>
</dbReference>
<dbReference type="InterPro" id="IPR015421">
    <property type="entry name" value="PyrdxlP-dep_Trfase_major"/>
</dbReference>
<evidence type="ECO:0000313" key="9">
    <source>
        <dbReference type="Proteomes" id="UP001408356"/>
    </source>
</evidence>
<evidence type="ECO:0000313" key="8">
    <source>
        <dbReference type="EMBL" id="KAK9417086.1"/>
    </source>
</evidence>
<dbReference type="PANTHER" id="PTHR42790">
    <property type="entry name" value="AMINOTRANSFERASE"/>
    <property type="match status" value="1"/>
</dbReference>
<keyword evidence="3" id="KW-0032">Aminotransferase</keyword>
<gene>
    <name evidence="8" type="ORF">SUNI508_09104</name>
</gene>
<keyword evidence="5" id="KW-0663">Pyridoxal phosphate</keyword>
<evidence type="ECO:0000259" key="6">
    <source>
        <dbReference type="Pfam" id="PF00155"/>
    </source>
</evidence>
<feature type="domain" description="Aminotransferase class I/classII large" evidence="6">
    <location>
        <begin position="196"/>
        <end position="565"/>
    </location>
</feature>
<dbReference type="InterPro" id="IPR004839">
    <property type="entry name" value="Aminotransferase_I/II_large"/>
</dbReference>
<evidence type="ECO:0000256" key="3">
    <source>
        <dbReference type="ARBA" id="ARBA00022576"/>
    </source>
</evidence>
<evidence type="ECO:0000256" key="4">
    <source>
        <dbReference type="ARBA" id="ARBA00022679"/>
    </source>
</evidence>
<dbReference type="CDD" id="cd00609">
    <property type="entry name" value="AAT_like"/>
    <property type="match status" value="1"/>
</dbReference>
<dbReference type="GO" id="GO:0016740">
    <property type="term" value="F:transferase activity"/>
    <property type="evidence" value="ECO:0007669"/>
    <property type="project" value="UniProtKB-KW"/>
</dbReference>
<dbReference type="SUPFAM" id="SSF51735">
    <property type="entry name" value="NAD(P)-binding Rossmann-fold domains"/>
    <property type="match status" value="1"/>
</dbReference>
<comment type="cofactor">
    <cofactor evidence="1">
        <name>pyridoxal 5'-phosphate</name>
        <dbReference type="ChEBI" id="CHEBI:597326"/>
    </cofactor>
</comment>
<dbReference type="PANTHER" id="PTHR42790:SF21">
    <property type="entry name" value="AROMATIC_AMINOADIPATE AMINOTRANSFERASE 1"/>
    <property type="match status" value="1"/>
</dbReference>
<dbReference type="InterPro" id="IPR008030">
    <property type="entry name" value="NmrA-like"/>
</dbReference>
<evidence type="ECO:0000259" key="7">
    <source>
        <dbReference type="Pfam" id="PF05368"/>
    </source>
</evidence>
<dbReference type="InterPro" id="IPR036291">
    <property type="entry name" value="NAD(P)-bd_dom_sf"/>
</dbReference>
<protein>
    <submittedName>
        <fullName evidence="8">Pyridoxal phosphate-dependent transferase</fullName>
    </submittedName>
</protein>
<dbReference type="Gene3D" id="3.90.25.10">
    <property type="entry name" value="UDP-galactose 4-epimerase, domain 1"/>
    <property type="match status" value="1"/>
</dbReference>
<accession>A0ABR2URZ2</accession>
<keyword evidence="9" id="KW-1185">Reference proteome</keyword>
<dbReference type="Pfam" id="PF05368">
    <property type="entry name" value="NmrA"/>
    <property type="match status" value="1"/>
</dbReference>
<evidence type="ECO:0000256" key="5">
    <source>
        <dbReference type="ARBA" id="ARBA00022898"/>
    </source>
</evidence>
<sequence length="925" mass="102740">MKGLLRSTALTSSQVTRSLSVVRVVTPRKRTISTTSRRWRPTNVGGIGLAAKDASVGEQAPEPLTIEGIKSRRLKAGKLVAGTAANSDSDMFKSPHAFKNPKARRWDHLLSAESLARKPCVLKEAAKHLKRPGLVSLGGGLPSADHFPFDSMSLRIPSPPHFSETATHASGRDVTIGKRDVAEKDGVFDLSIGLNYGQSIGSAQMLRWVTEHTELCHRPPYADWRSALTIGSTGSLECAYRMFCDRNRGDSVLTEEFSFSTALETAEPLGIRVFGVKMDEQGLLPESMDDILSNWNGSERGARKPTVLYTVPSGQNPTGATQGVERRKDVYAVCQKHDMIIIEDEPYYFLQMQKYTGADTPDVPPPANVEEFLSGLIPSLLSIDVDGRVMRHDSFSKVVVPGSRMGWITASEQIIERYIRHAESCSQGPSGFSQLAMYKLLDEEWGHEGYLQWLMHLRLEYTKRRNIILGACEKYLPRDVVSWVAPAAGMFLWLKVDHTKHPDVSRKSLIEIEEEIFDSCIEKGVLACRGSWFLAEHDKPLTSLFFRTTFASASEEQMEVAIERFGTPVVLKLKMATSRKTVTIIGGTGAQGLAVTKALSATDTYNILVLTRNTISDHAVELAKIPHVELVLSNREHGYDLAAFSDAAKRSHAVFINTDGFALGEIAEMFWGIRLFEISVRAGVKHLIYSGLDYNGKETNYADEFYVGHYEGKARVQEWIHAQDPDCPMDWTIIRSGPYADMLSELFQPRITPEGKAVFALPLGEGGQMPFASLSDFGHYVDWALSNPVESKGLDFGIAIEHAGLKEIAAAYIGATGKPATYEAIDTDDWHKEAWENLPDGPHTKVGFQSVKDQGALNMTYRQSFTNWFNLYKASAGNKGLIKRDYAFLDRILPERHRSMEDWMKRTGCTGELKSAEKAIDISRT</sequence>
<comment type="similarity">
    <text evidence="2">Belongs to the class-I pyridoxal-phosphate-dependent aminotransferase family.</text>
</comment>
<proteinExistence type="inferred from homology"/>
<feature type="domain" description="NmrA-like" evidence="7">
    <location>
        <begin position="579"/>
        <end position="829"/>
    </location>
</feature>
<keyword evidence="4 8" id="KW-0808">Transferase</keyword>
<dbReference type="SUPFAM" id="SSF53383">
    <property type="entry name" value="PLP-dependent transferases"/>
    <property type="match status" value="1"/>
</dbReference>
<reference evidence="8 9" key="1">
    <citation type="journal article" date="2024" name="J. Plant Pathol.">
        <title>Sequence and assembly of the genome of Seiridium unicorne, isolate CBS 538.82, causal agent of cypress canker disease.</title>
        <authorList>
            <person name="Scali E."/>
            <person name="Rocca G.D."/>
            <person name="Danti R."/>
            <person name="Garbelotto M."/>
            <person name="Barberini S."/>
            <person name="Baroncelli R."/>
            <person name="Emiliani G."/>
        </authorList>
    </citation>
    <scope>NUCLEOTIDE SEQUENCE [LARGE SCALE GENOMIC DNA]</scope>
    <source>
        <strain evidence="8 9">BM-138-508</strain>
    </source>
</reference>